<dbReference type="Pfam" id="PF00160">
    <property type="entry name" value="Pro_isomerase"/>
    <property type="match status" value="1"/>
</dbReference>
<dbReference type="PANTHER" id="PTHR45625:SF4">
    <property type="entry name" value="PEPTIDYLPROLYL ISOMERASE DOMAIN AND WD REPEAT-CONTAINING PROTEIN 1"/>
    <property type="match status" value="1"/>
</dbReference>
<dbReference type="Gene3D" id="2.40.100.10">
    <property type="entry name" value="Cyclophilin-like"/>
    <property type="match status" value="1"/>
</dbReference>
<dbReference type="GO" id="GO:0003755">
    <property type="term" value="F:peptidyl-prolyl cis-trans isomerase activity"/>
    <property type="evidence" value="ECO:0007669"/>
    <property type="project" value="UniProtKB-UniRule"/>
</dbReference>
<sequence>MWPSFSPLAANKNTTNLTAKTAVIETVRGNIKLEFYPEASPKTAANFVSLINKGFYNGLTFHRVVPGFVIQGGDPKGDGTGGPGYTFADEINPWSLGVPEETIKSYEAQGYQYDKNLTSHKMDVGALAMANSGPNTNGSQFFIVTDAAQPHLDGKHTVFGKVIEGMDVVRKIQQGDMMTKVYIAN</sequence>
<comment type="function">
    <text evidence="1 5">PPIases accelerate the folding of proteins. It catalyzes the cis-trans isomerization of proline imidic peptide bonds in oligopeptides.</text>
</comment>
<dbReference type="InterPro" id="IPR020892">
    <property type="entry name" value="Cyclophilin-type_PPIase_CS"/>
</dbReference>
<comment type="caution">
    <text evidence="7">The sequence shown here is derived from an EMBL/GenBank/DDBJ whole genome shotgun (WGS) entry which is preliminary data.</text>
</comment>
<dbReference type="Proteomes" id="UP000177126">
    <property type="component" value="Unassembled WGS sequence"/>
</dbReference>
<proteinExistence type="inferred from homology"/>
<accession>A0A1G2FVB1</accession>
<evidence type="ECO:0000256" key="1">
    <source>
        <dbReference type="ARBA" id="ARBA00002388"/>
    </source>
</evidence>
<dbReference type="CDD" id="cd00317">
    <property type="entry name" value="cyclophilin"/>
    <property type="match status" value="1"/>
</dbReference>
<dbReference type="EC" id="5.2.1.8" evidence="5"/>
<dbReference type="GO" id="GO:0006457">
    <property type="term" value="P:protein folding"/>
    <property type="evidence" value="ECO:0007669"/>
    <property type="project" value="InterPro"/>
</dbReference>
<dbReference type="PIRSF" id="PIRSF001467">
    <property type="entry name" value="Peptidylpro_ismrse"/>
    <property type="match status" value="1"/>
</dbReference>
<comment type="catalytic activity">
    <reaction evidence="5">
        <text>[protein]-peptidylproline (omega=180) = [protein]-peptidylproline (omega=0)</text>
        <dbReference type="Rhea" id="RHEA:16237"/>
        <dbReference type="Rhea" id="RHEA-COMP:10747"/>
        <dbReference type="Rhea" id="RHEA-COMP:10748"/>
        <dbReference type="ChEBI" id="CHEBI:83833"/>
        <dbReference type="ChEBI" id="CHEBI:83834"/>
        <dbReference type="EC" id="5.2.1.8"/>
    </reaction>
</comment>
<evidence type="ECO:0000256" key="4">
    <source>
        <dbReference type="ARBA" id="ARBA00023235"/>
    </source>
</evidence>
<evidence type="ECO:0000313" key="7">
    <source>
        <dbReference type="EMBL" id="OGZ41568.1"/>
    </source>
</evidence>
<dbReference type="InterPro" id="IPR002130">
    <property type="entry name" value="Cyclophilin-type_PPIase_dom"/>
</dbReference>
<keyword evidence="3 5" id="KW-0697">Rotamase</keyword>
<dbReference type="PROSITE" id="PS00170">
    <property type="entry name" value="CSA_PPIASE_1"/>
    <property type="match status" value="1"/>
</dbReference>
<dbReference type="InterPro" id="IPR044666">
    <property type="entry name" value="Cyclophilin_A-like"/>
</dbReference>
<name>A0A1G2FVB1_9BACT</name>
<dbReference type="PRINTS" id="PR00153">
    <property type="entry name" value="CSAPPISMRASE"/>
</dbReference>
<dbReference type="SUPFAM" id="SSF50891">
    <property type="entry name" value="Cyclophilin-like"/>
    <property type="match status" value="1"/>
</dbReference>
<evidence type="ECO:0000256" key="5">
    <source>
        <dbReference type="RuleBase" id="RU363019"/>
    </source>
</evidence>
<keyword evidence="4 5" id="KW-0413">Isomerase</keyword>
<evidence type="ECO:0000256" key="2">
    <source>
        <dbReference type="ARBA" id="ARBA00007365"/>
    </source>
</evidence>
<evidence type="ECO:0000313" key="8">
    <source>
        <dbReference type="Proteomes" id="UP000177126"/>
    </source>
</evidence>
<reference evidence="7 8" key="1">
    <citation type="journal article" date="2016" name="Nat. Commun.">
        <title>Thousands of microbial genomes shed light on interconnected biogeochemical processes in an aquifer system.</title>
        <authorList>
            <person name="Anantharaman K."/>
            <person name="Brown C.T."/>
            <person name="Hug L.A."/>
            <person name="Sharon I."/>
            <person name="Castelle C.J."/>
            <person name="Probst A.J."/>
            <person name="Thomas B.C."/>
            <person name="Singh A."/>
            <person name="Wilkins M.J."/>
            <person name="Karaoz U."/>
            <person name="Brodie E.L."/>
            <person name="Williams K.H."/>
            <person name="Hubbard S.S."/>
            <person name="Banfield J.F."/>
        </authorList>
    </citation>
    <scope>NUCLEOTIDE SEQUENCE [LARGE SCALE GENOMIC DNA]</scope>
</reference>
<comment type="similarity">
    <text evidence="2 5">Belongs to the cyclophilin-type PPIase family.</text>
</comment>
<dbReference type="InterPro" id="IPR029000">
    <property type="entry name" value="Cyclophilin-like_dom_sf"/>
</dbReference>
<gene>
    <name evidence="7" type="ORF">A3B04_01205</name>
</gene>
<evidence type="ECO:0000259" key="6">
    <source>
        <dbReference type="PROSITE" id="PS50072"/>
    </source>
</evidence>
<organism evidence="7 8">
    <name type="scientific">Candidatus Portnoybacteria bacterium RIFCSPLOWO2_02_FULL_39_11</name>
    <dbReference type="NCBI Taxonomy" id="1802001"/>
    <lineage>
        <taxon>Bacteria</taxon>
        <taxon>Candidatus Portnoyibacteriota</taxon>
    </lineage>
</organism>
<dbReference type="PROSITE" id="PS50072">
    <property type="entry name" value="CSA_PPIASE_2"/>
    <property type="match status" value="1"/>
</dbReference>
<dbReference type="AlphaFoldDB" id="A0A1G2FVB1"/>
<dbReference type="InterPro" id="IPR024936">
    <property type="entry name" value="Cyclophilin-type_PPIase"/>
</dbReference>
<dbReference type="PANTHER" id="PTHR45625">
    <property type="entry name" value="PEPTIDYL-PROLYL CIS-TRANS ISOMERASE-RELATED"/>
    <property type="match status" value="1"/>
</dbReference>
<feature type="domain" description="PPIase cyclophilin-type" evidence="6">
    <location>
        <begin position="29"/>
        <end position="174"/>
    </location>
</feature>
<dbReference type="EMBL" id="MHNF01000011">
    <property type="protein sequence ID" value="OGZ41568.1"/>
    <property type="molecule type" value="Genomic_DNA"/>
</dbReference>
<evidence type="ECO:0000256" key="3">
    <source>
        <dbReference type="ARBA" id="ARBA00023110"/>
    </source>
</evidence>
<protein>
    <recommendedName>
        <fullName evidence="5">Peptidyl-prolyl cis-trans isomerase</fullName>
        <shortName evidence="5">PPIase</shortName>
        <ecNumber evidence="5">5.2.1.8</ecNumber>
    </recommendedName>
</protein>